<dbReference type="OrthoDB" id="9781342at2"/>
<protein>
    <recommendedName>
        <fullName evidence="11">Glutathione hydrolase proenzyme</fullName>
        <ecNumber evidence="11">2.3.2.2</ecNumber>
        <ecNumber evidence="11">3.4.19.13</ecNumber>
    </recommendedName>
    <component>
        <recommendedName>
            <fullName evidence="11">Glutathione hydrolase large chain</fullName>
        </recommendedName>
    </component>
    <component>
        <recommendedName>
            <fullName evidence="11">Glutathione hydrolase small chain</fullName>
        </recommendedName>
    </component>
</protein>
<dbReference type="GO" id="GO:0036374">
    <property type="term" value="F:glutathione hydrolase activity"/>
    <property type="evidence" value="ECO:0007669"/>
    <property type="project" value="UniProtKB-UniRule"/>
</dbReference>
<dbReference type="InterPro" id="IPR000101">
    <property type="entry name" value="GGT_peptidase"/>
</dbReference>
<dbReference type="UniPathway" id="UPA00204"/>
<comment type="caution">
    <text evidence="12">The sequence shown here is derived from an EMBL/GenBank/DDBJ whole genome shotgun (WGS) entry which is preliminary data.</text>
</comment>
<dbReference type="EC" id="2.3.2.2" evidence="11"/>
<sequence>MTPNTRSAALVLAAFFVAGLVVFGNAGHLRTTVATAPEPAPEVAPGGETTEGGSVVAHDYMVAAANPLAAEAGRAVLADGGSAADAAVAVQMMLNLVEPQSSGIGGGAFLLYWDASEQTLTTLDGRERAPLAADETYWLGPDGEPVAWWDAVVGGRSVGVPGTLKLLETLHTQFGTKPWADLLQPTIAKADAGFAISPRLAESIAAAQDKKLDLFDTAKAYFFNSDGTPKAAGTLLKNPAFAETLRRIAAEGSAPFYTGSIAADIVAAVKTDINPGILTLDDMAAYTVVQREPVCVPYRGDTVCGMGPPTSGGLTVGQILGMLSTYDLPALGPSVEGWHLYIEAAKLAYADRALYMADSDYVPMPTYGLIDATYLAERAALIDPDSAMEMAEPGVPPKDHATLWAPDTQVERPGTSHFVIVDANGDMVSMTTTIETGFGSRVMTNGFLLNNELTDFARAPEVDGRPVANRVEGGKRPRSSMSPTIVLRDGTPVLLVGSPGGSRIINYVANALVAILDWGMDPQGALDMGHVVNRNGPTELEDGTGALAHADGLVALGHAVKTGALESGLHAILIQDGRLIGAADPRREGVAVGE</sequence>
<reference evidence="12 13" key="1">
    <citation type="submission" date="2019-09" db="EMBL/GenBank/DDBJ databases">
        <title>Genome sequence of Roseospira marina, one of the more divergent members of the non-sulfur purple photosynthetic bacterial family, the Rhodospirillaceae.</title>
        <authorList>
            <person name="Meyer T."/>
            <person name="Kyndt J."/>
        </authorList>
    </citation>
    <scope>NUCLEOTIDE SEQUENCE [LARGE SCALE GENOMIC DNA]</scope>
    <source>
        <strain evidence="12 13">DSM 15113</strain>
    </source>
</reference>
<dbReference type="PANTHER" id="PTHR43199:SF1">
    <property type="entry name" value="GLUTATHIONE HYDROLASE PROENZYME"/>
    <property type="match status" value="1"/>
</dbReference>
<keyword evidence="13" id="KW-1185">Reference proteome</keyword>
<feature type="binding site" evidence="10">
    <location>
        <position position="126"/>
    </location>
    <ligand>
        <name>L-glutamate</name>
        <dbReference type="ChEBI" id="CHEBI:29985"/>
    </ligand>
</feature>
<keyword evidence="11" id="KW-0317">Glutathione biosynthesis</keyword>
<dbReference type="GO" id="GO:0006750">
    <property type="term" value="P:glutathione biosynthetic process"/>
    <property type="evidence" value="ECO:0007669"/>
    <property type="project" value="UniProtKB-KW"/>
</dbReference>
<dbReference type="GO" id="GO:0006751">
    <property type="term" value="P:glutathione catabolic process"/>
    <property type="evidence" value="ECO:0007669"/>
    <property type="project" value="UniProtKB-UniRule"/>
</dbReference>
<feature type="binding site" evidence="10">
    <location>
        <begin position="479"/>
        <end position="480"/>
    </location>
    <ligand>
        <name>L-glutamate</name>
        <dbReference type="ChEBI" id="CHEBI:29985"/>
    </ligand>
</feature>
<comment type="similarity">
    <text evidence="3 11">Belongs to the gamma-glutamyltransferase family.</text>
</comment>
<dbReference type="InterPro" id="IPR029055">
    <property type="entry name" value="Ntn_hydrolases_N"/>
</dbReference>
<feature type="active site" description="Nucleophile" evidence="9">
    <location>
        <position position="415"/>
    </location>
</feature>
<comment type="catalytic activity">
    <reaction evidence="8 11">
        <text>an N-terminal (5-L-glutamyl)-[peptide] + an alpha-amino acid = 5-L-glutamyl amino acid + an N-terminal L-alpha-aminoacyl-[peptide]</text>
        <dbReference type="Rhea" id="RHEA:23904"/>
        <dbReference type="Rhea" id="RHEA-COMP:9780"/>
        <dbReference type="Rhea" id="RHEA-COMP:9795"/>
        <dbReference type="ChEBI" id="CHEBI:77644"/>
        <dbReference type="ChEBI" id="CHEBI:78597"/>
        <dbReference type="ChEBI" id="CHEBI:78599"/>
        <dbReference type="ChEBI" id="CHEBI:78608"/>
        <dbReference type="EC" id="2.3.2.2"/>
    </reaction>
</comment>
<evidence type="ECO:0000256" key="1">
    <source>
        <dbReference type="ARBA" id="ARBA00001049"/>
    </source>
</evidence>
<keyword evidence="4 11" id="KW-0808">Transferase</keyword>
<comment type="PTM">
    <text evidence="11">Cleaved by autocatalysis into a large and a small subunit.</text>
</comment>
<dbReference type="RefSeq" id="WP_150061356.1">
    <property type="nucleotide sequence ID" value="NZ_JACHII010000005.1"/>
</dbReference>
<evidence type="ECO:0000256" key="10">
    <source>
        <dbReference type="PIRSR" id="PIRSR600101-2"/>
    </source>
</evidence>
<evidence type="ECO:0000256" key="4">
    <source>
        <dbReference type="ARBA" id="ARBA00022679"/>
    </source>
</evidence>
<dbReference type="Gene3D" id="3.60.20.40">
    <property type="match status" value="1"/>
</dbReference>
<gene>
    <name evidence="12" type="primary">ggt</name>
    <name evidence="12" type="ORF">F1188_05350</name>
</gene>
<dbReference type="Proteomes" id="UP000324065">
    <property type="component" value="Unassembled WGS sequence"/>
</dbReference>
<evidence type="ECO:0000313" key="13">
    <source>
        <dbReference type="Proteomes" id="UP000324065"/>
    </source>
</evidence>
<evidence type="ECO:0000256" key="5">
    <source>
        <dbReference type="ARBA" id="ARBA00022801"/>
    </source>
</evidence>
<dbReference type="GO" id="GO:0103068">
    <property type="term" value="F:leukotriene C4 gamma-glutamyl transferase activity"/>
    <property type="evidence" value="ECO:0007669"/>
    <property type="project" value="UniProtKB-EC"/>
</dbReference>
<dbReference type="InterPro" id="IPR043137">
    <property type="entry name" value="GGT_ssub_C"/>
</dbReference>
<dbReference type="InterPro" id="IPR051792">
    <property type="entry name" value="GGT_bact"/>
</dbReference>
<evidence type="ECO:0000256" key="3">
    <source>
        <dbReference type="ARBA" id="ARBA00009381"/>
    </source>
</evidence>
<evidence type="ECO:0000256" key="6">
    <source>
        <dbReference type="ARBA" id="ARBA00023145"/>
    </source>
</evidence>
<evidence type="ECO:0000256" key="11">
    <source>
        <dbReference type="RuleBase" id="RU368036"/>
    </source>
</evidence>
<keyword evidence="6 11" id="KW-0865">Zymogen</keyword>
<accession>A0A5M6IGF2</accession>
<organism evidence="12 13">
    <name type="scientific">Roseospira marina</name>
    <dbReference type="NCBI Taxonomy" id="140057"/>
    <lineage>
        <taxon>Bacteria</taxon>
        <taxon>Pseudomonadati</taxon>
        <taxon>Pseudomonadota</taxon>
        <taxon>Alphaproteobacteria</taxon>
        <taxon>Rhodospirillales</taxon>
        <taxon>Rhodospirillaceae</taxon>
        <taxon>Roseospira</taxon>
    </lineage>
</organism>
<comment type="pathway">
    <text evidence="11">Sulfur metabolism; glutathione metabolism.</text>
</comment>
<dbReference type="NCBIfam" id="TIGR00066">
    <property type="entry name" value="g_glut_trans"/>
    <property type="match status" value="1"/>
</dbReference>
<comment type="subunit">
    <text evidence="11">This enzyme consists of two polypeptide chains, which are synthesized in precursor form from a single polypeptide.</text>
</comment>
<keyword evidence="7 11" id="KW-0012">Acyltransferase</keyword>
<dbReference type="PANTHER" id="PTHR43199">
    <property type="entry name" value="GLUTATHIONE HYDROLASE"/>
    <property type="match status" value="1"/>
</dbReference>
<evidence type="ECO:0000313" key="12">
    <source>
        <dbReference type="EMBL" id="KAA5606755.1"/>
    </source>
</evidence>
<comment type="catalytic activity">
    <reaction evidence="2 11">
        <text>glutathione + H2O = L-cysteinylglycine + L-glutamate</text>
        <dbReference type="Rhea" id="RHEA:28807"/>
        <dbReference type="ChEBI" id="CHEBI:15377"/>
        <dbReference type="ChEBI" id="CHEBI:29985"/>
        <dbReference type="ChEBI" id="CHEBI:57925"/>
        <dbReference type="ChEBI" id="CHEBI:61694"/>
        <dbReference type="EC" id="3.4.19.13"/>
    </reaction>
</comment>
<dbReference type="Gene3D" id="1.10.246.130">
    <property type="match status" value="1"/>
</dbReference>
<feature type="binding site" evidence="10">
    <location>
        <position position="501"/>
    </location>
    <ligand>
        <name>L-glutamate</name>
        <dbReference type="ChEBI" id="CHEBI:29985"/>
    </ligand>
</feature>
<dbReference type="Pfam" id="PF01019">
    <property type="entry name" value="G_glu_transpept"/>
    <property type="match status" value="1"/>
</dbReference>
<dbReference type="EMBL" id="VWPJ01000003">
    <property type="protein sequence ID" value="KAA5606755.1"/>
    <property type="molecule type" value="Genomic_DNA"/>
</dbReference>
<feature type="binding site" evidence="10">
    <location>
        <position position="455"/>
    </location>
    <ligand>
        <name>L-glutamate</name>
        <dbReference type="ChEBI" id="CHEBI:29985"/>
    </ligand>
</feature>
<dbReference type="InterPro" id="IPR043138">
    <property type="entry name" value="GGT_lsub"/>
</dbReference>
<dbReference type="EC" id="3.4.19.13" evidence="11"/>
<comment type="catalytic activity">
    <reaction evidence="1 11">
        <text>an S-substituted glutathione + H2O = an S-substituted L-cysteinylglycine + L-glutamate</text>
        <dbReference type="Rhea" id="RHEA:59468"/>
        <dbReference type="ChEBI" id="CHEBI:15377"/>
        <dbReference type="ChEBI" id="CHEBI:29985"/>
        <dbReference type="ChEBI" id="CHEBI:90779"/>
        <dbReference type="ChEBI" id="CHEBI:143103"/>
        <dbReference type="EC" id="3.4.19.13"/>
    </reaction>
</comment>
<dbReference type="AlphaFoldDB" id="A0A5M6IGF2"/>
<dbReference type="SUPFAM" id="SSF56235">
    <property type="entry name" value="N-terminal nucleophile aminohydrolases (Ntn hydrolases)"/>
    <property type="match status" value="1"/>
</dbReference>
<evidence type="ECO:0000256" key="2">
    <source>
        <dbReference type="ARBA" id="ARBA00001089"/>
    </source>
</evidence>
<keyword evidence="5 11" id="KW-0378">Hydrolase</keyword>
<proteinExistence type="inferred from homology"/>
<evidence type="ECO:0000256" key="8">
    <source>
        <dbReference type="ARBA" id="ARBA00047417"/>
    </source>
</evidence>
<name>A0A5M6IGF2_9PROT</name>
<dbReference type="PRINTS" id="PR01210">
    <property type="entry name" value="GGTRANSPTASE"/>
</dbReference>
<evidence type="ECO:0000256" key="9">
    <source>
        <dbReference type="PIRSR" id="PIRSR600101-1"/>
    </source>
</evidence>
<evidence type="ECO:0000256" key="7">
    <source>
        <dbReference type="ARBA" id="ARBA00023315"/>
    </source>
</evidence>